<reference evidence="6 7" key="1">
    <citation type="submission" date="2012-10" db="EMBL/GenBank/DDBJ databases">
        <authorList>
            <person name="Zafar N."/>
            <person name="Inman J."/>
            <person name="Hall N."/>
            <person name="Lorenzi H."/>
            <person name="Caler E."/>
        </authorList>
    </citation>
    <scope>NUCLEOTIDE SEQUENCE [LARGE SCALE GENOMIC DNA]</scope>
    <source>
        <strain evidence="6 7">IP1</strain>
    </source>
</reference>
<name>A0A0A1U9T9_ENTIV</name>
<evidence type="ECO:0000259" key="5">
    <source>
        <dbReference type="PROSITE" id="PS50102"/>
    </source>
</evidence>
<dbReference type="PANTHER" id="PTHR13952">
    <property type="entry name" value="U1 SMALL NUCLEAR RIBONUCLEOPROTEIN 70 KD"/>
    <property type="match status" value="1"/>
</dbReference>
<feature type="domain" description="RRM" evidence="5">
    <location>
        <begin position="114"/>
        <end position="192"/>
    </location>
</feature>
<dbReference type="VEuPathDB" id="AmoebaDB:EIN_462520"/>
<dbReference type="OrthoDB" id="4726at2759"/>
<dbReference type="SMART" id="SM00360">
    <property type="entry name" value="RRM"/>
    <property type="match status" value="2"/>
</dbReference>
<dbReference type="GO" id="GO:0017069">
    <property type="term" value="F:snRNA binding"/>
    <property type="evidence" value="ECO:0007669"/>
    <property type="project" value="TreeGrafter"/>
</dbReference>
<dbReference type="InterPro" id="IPR051183">
    <property type="entry name" value="U1_U11-U12_snRNP_70-35kDa"/>
</dbReference>
<sequence length="303" mass="34831">MTKSKKQFDNDRSVFVGNLNKKMTEPEFLGLFTPFGPISRHNFHVSDRLFHSAFVEFENSSSVERAMKLDGSLFQGKYLKVNKSTEKPQTDSKIKFIRNKTKGMKKKFVSNENYCILVNKINTHTDELTFAKIFGKAGKVIQVILPTTKGKKQKSRGFAIIEFAAKVSVLKALELNGTTIDGKKVIVSKMVKDETSAERKEKKKHNKIEKGGKKEDLGEESEEENQESEQDEEIKTELEAERKSEKKEKKSKKEKAEKKPVTQEDKKEMQEKKKDEEKKETHVEKDDDSEDDGRVKIEQDSDE</sequence>
<feature type="compositionally biased region" description="Basic and acidic residues" evidence="4">
    <location>
        <begin position="233"/>
        <end position="248"/>
    </location>
</feature>
<evidence type="ECO:0000313" key="7">
    <source>
        <dbReference type="Proteomes" id="UP000014680"/>
    </source>
</evidence>
<gene>
    <name evidence="6" type="ORF">EIN_462520</name>
</gene>
<dbReference type="PROSITE" id="PS50102">
    <property type="entry name" value="RRM"/>
    <property type="match status" value="2"/>
</dbReference>
<dbReference type="SUPFAM" id="SSF54928">
    <property type="entry name" value="RNA-binding domain, RBD"/>
    <property type="match status" value="2"/>
</dbReference>
<evidence type="ECO:0000256" key="4">
    <source>
        <dbReference type="SAM" id="MobiDB-lite"/>
    </source>
</evidence>
<feature type="region of interest" description="Disordered" evidence="4">
    <location>
        <begin position="193"/>
        <end position="303"/>
    </location>
</feature>
<dbReference type="GO" id="GO:0003729">
    <property type="term" value="F:mRNA binding"/>
    <property type="evidence" value="ECO:0007669"/>
    <property type="project" value="TreeGrafter"/>
</dbReference>
<dbReference type="GO" id="GO:0071011">
    <property type="term" value="C:precatalytic spliceosome"/>
    <property type="evidence" value="ECO:0007669"/>
    <property type="project" value="TreeGrafter"/>
</dbReference>
<dbReference type="InterPro" id="IPR035979">
    <property type="entry name" value="RBD_domain_sf"/>
</dbReference>
<dbReference type="KEGG" id="eiv:EIN_462520"/>
<dbReference type="InterPro" id="IPR012677">
    <property type="entry name" value="Nucleotide-bd_a/b_plait_sf"/>
</dbReference>
<dbReference type="Proteomes" id="UP000014680">
    <property type="component" value="Unassembled WGS sequence"/>
</dbReference>
<evidence type="ECO:0000256" key="1">
    <source>
        <dbReference type="ARBA" id="ARBA00004123"/>
    </source>
</evidence>
<keyword evidence="7" id="KW-1185">Reference proteome</keyword>
<evidence type="ECO:0000313" key="6">
    <source>
        <dbReference type="EMBL" id="ELP89886.1"/>
    </source>
</evidence>
<dbReference type="GeneID" id="14888869"/>
<evidence type="ECO:0000256" key="2">
    <source>
        <dbReference type="ARBA" id="ARBA00023242"/>
    </source>
</evidence>
<dbReference type="GO" id="GO:0000398">
    <property type="term" value="P:mRNA splicing, via spliceosome"/>
    <property type="evidence" value="ECO:0007669"/>
    <property type="project" value="TreeGrafter"/>
</dbReference>
<comment type="subcellular location">
    <subcellularLocation>
        <location evidence="1">Nucleus</location>
    </subcellularLocation>
</comment>
<dbReference type="OMA" id="DGQYWNK"/>
<dbReference type="CDD" id="cd00590">
    <property type="entry name" value="RRM_SF"/>
    <property type="match status" value="2"/>
</dbReference>
<accession>A0A0A1U9T9</accession>
<feature type="compositionally biased region" description="Basic and acidic residues" evidence="4">
    <location>
        <begin position="254"/>
        <end position="285"/>
    </location>
</feature>
<dbReference type="Gene3D" id="3.30.70.330">
    <property type="match status" value="2"/>
</dbReference>
<dbReference type="EMBL" id="KB206565">
    <property type="protein sequence ID" value="ELP89886.1"/>
    <property type="molecule type" value="Genomic_DNA"/>
</dbReference>
<evidence type="ECO:0000256" key="3">
    <source>
        <dbReference type="PROSITE-ProRule" id="PRU00176"/>
    </source>
</evidence>
<dbReference type="Pfam" id="PF00076">
    <property type="entry name" value="RRM_1"/>
    <property type="match status" value="2"/>
</dbReference>
<feature type="compositionally biased region" description="Basic and acidic residues" evidence="4">
    <location>
        <begin position="292"/>
        <end position="303"/>
    </location>
</feature>
<feature type="compositionally biased region" description="Acidic residues" evidence="4">
    <location>
        <begin position="217"/>
        <end position="232"/>
    </location>
</feature>
<dbReference type="RefSeq" id="XP_004256657.1">
    <property type="nucleotide sequence ID" value="XM_004256609.1"/>
</dbReference>
<organism evidence="6 7">
    <name type="scientific">Entamoeba invadens IP1</name>
    <dbReference type="NCBI Taxonomy" id="370355"/>
    <lineage>
        <taxon>Eukaryota</taxon>
        <taxon>Amoebozoa</taxon>
        <taxon>Evosea</taxon>
        <taxon>Archamoebae</taxon>
        <taxon>Mastigamoebida</taxon>
        <taxon>Entamoebidae</taxon>
        <taxon>Entamoeba</taxon>
    </lineage>
</organism>
<feature type="domain" description="RRM" evidence="5">
    <location>
        <begin position="12"/>
        <end position="86"/>
    </location>
</feature>
<keyword evidence="3" id="KW-0694">RNA-binding</keyword>
<keyword evidence="2" id="KW-0539">Nucleus</keyword>
<protein>
    <submittedName>
        <fullName evidence="6">RNA-binding protein, putative</fullName>
    </submittedName>
</protein>
<proteinExistence type="predicted"/>
<dbReference type="AlphaFoldDB" id="A0A0A1U9T9"/>
<dbReference type="InterPro" id="IPR000504">
    <property type="entry name" value="RRM_dom"/>
</dbReference>